<reference evidence="2 3" key="1">
    <citation type="submission" date="2018-08" db="EMBL/GenBank/DDBJ databases">
        <title>Genomic Encyclopedia of Archaeal and Bacterial Type Strains, Phase II (KMG-II): from individual species to whole genera.</title>
        <authorList>
            <person name="Goeker M."/>
        </authorList>
    </citation>
    <scope>NUCLEOTIDE SEQUENCE [LARGE SCALE GENOMIC DNA]</scope>
    <source>
        <strain evidence="2 3">DSM 45791</strain>
    </source>
</reference>
<evidence type="ECO:0000313" key="2">
    <source>
        <dbReference type="EMBL" id="REH51723.1"/>
    </source>
</evidence>
<evidence type="ECO:0008006" key="4">
    <source>
        <dbReference type="Google" id="ProtNLM"/>
    </source>
</evidence>
<comment type="caution">
    <text evidence="2">The sequence shown here is derived from an EMBL/GenBank/DDBJ whole genome shotgun (WGS) entry which is preliminary data.</text>
</comment>
<dbReference type="EMBL" id="QUNO01000003">
    <property type="protein sequence ID" value="REH51723.1"/>
    <property type="molecule type" value="Genomic_DNA"/>
</dbReference>
<keyword evidence="3" id="KW-1185">Reference proteome</keyword>
<evidence type="ECO:0000313" key="3">
    <source>
        <dbReference type="Proteomes" id="UP000256269"/>
    </source>
</evidence>
<proteinExistence type="predicted"/>
<gene>
    <name evidence="2" type="ORF">BCF44_103172</name>
</gene>
<organism evidence="2 3">
    <name type="scientific">Kutzneria buriramensis</name>
    <dbReference type="NCBI Taxonomy" id="1045776"/>
    <lineage>
        <taxon>Bacteria</taxon>
        <taxon>Bacillati</taxon>
        <taxon>Actinomycetota</taxon>
        <taxon>Actinomycetes</taxon>
        <taxon>Pseudonocardiales</taxon>
        <taxon>Pseudonocardiaceae</taxon>
        <taxon>Kutzneria</taxon>
    </lineage>
</organism>
<accession>A0A3E0HZ25</accession>
<feature type="transmembrane region" description="Helical" evidence="1">
    <location>
        <begin position="98"/>
        <end position="122"/>
    </location>
</feature>
<keyword evidence="1" id="KW-1133">Transmembrane helix</keyword>
<dbReference type="Proteomes" id="UP000256269">
    <property type="component" value="Unassembled WGS sequence"/>
</dbReference>
<sequence length="161" mass="16806">MCDPVTDDLSDLQVEVPKAPRRAFRQIDPGARALVVAVCVMVMLVAALLPWVDGASGWQILFGLAPAGTVIGLVPIIYAVCSTLFGVVVSAAALVTRLWALAFAGAAGCGFSTLTSLLAIWSQQSTSSHEPGPGPGLGLILGALTLIVLTFQWVKLTFTRD</sequence>
<dbReference type="AlphaFoldDB" id="A0A3E0HZ25"/>
<feature type="transmembrane region" description="Helical" evidence="1">
    <location>
        <begin position="134"/>
        <end position="154"/>
    </location>
</feature>
<name>A0A3E0HZ25_9PSEU</name>
<feature type="transmembrane region" description="Helical" evidence="1">
    <location>
        <begin position="58"/>
        <end position="91"/>
    </location>
</feature>
<protein>
    <recommendedName>
        <fullName evidence="4">Transmembrane protein</fullName>
    </recommendedName>
</protein>
<evidence type="ECO:0000256" key="1">
    <source>
        <dbReference type="SAM" id="Phobius"/>
    </source>
</evidence>
<keyword evidence="1" id="KW-0812">Transmembrane</keyword>
<keyword evidence="1" id="KW-0472">Membrane</keyword>
<feature type="transmembrane region" description="Helical" evidence="1">
    <location>
        <begin position="31"/>
        <end position="52"/>
    </location>
</feature>